<evidence type="ECO:0000256" key="5">
    <source>
        <dbReference type="SAM" id="MobiDB-lite"/>
    </source>
</evidence>
<dbReference type="PANTHER" id="PTHR31442:SF40">
    <property type="entry name" value="HOMEODOMAIN-LIKE SUPERFAMILY PROTEIN"/>
    <property type="match status" value="1"/>
</dbReference>
<keyword evidence="3" id="KW-0804">Transcription</keyword>
<protein>
    <submittedName>
        <fullName evidence="6">Uncharacterized protein</fullName>
    </submittedName>
</protein>
<dbReference type="SUPFAM" id="SSF46689">
    <property type="entry name" value="Homeodomain-like"/>
    <property type="match status" value="1"/>
</dbReference>
<dbReference type="Gene3D" id="1.10.10.60">
    <property type="entry name" value="Homeodomain-like"/>
    <property type="match status" value="1"/>
</dbReference>
<dbReference type="InterPro" id="IPR009057">
    <property type="entry name" value="Homeodomain-like_sf"/>
</dbReference>
<reference evidence="6 7" key="1">
    <citation type="journal article" date="2023" name="Hortic Res">
        <title>Pangenome of water caltrop reveals structural variations and asymmetric subgenome divergence after allopolyploidization.</title>
        <authorList>
            <person name="Zhang X."/>
            <person name="Chen Y."/>
            <person name="Wang L."/>
            <person name="Yuan Y."/>
            <person name="Fang M."/>
            <person name="Shi L."/>
            <person name="Lu R."/>
            <person name="Comes H.P."/>
            <person name="Ma Y."/>
            <person name="Chen Y."/>
            <person name="Huang G."/>
            <person name="Zhou Y."/>
            <person name="Zheng Z."/>
            <person name="Qiu Y."/>
        </authorList>
    </citation>
    <scope>NUCLEOTIDE SEQUENCE [LARGE SCALE GENOMIC DNA]</scope>
    <source>
        <tissue evidence="6">Roots</tissue>
    </source>
</reference>
<gene>
    <name evidence="6" type="ORF">SAY87_002638</name>
</gene>
<dbReference type="AlphaFoldDB" id="A0AAN7PVG4"/>
<dbReference type="Proteomes" id="UP001345219">
    <property type="component" value="Chromosome 2"/>
</dbReference>
<accession>A0AAN7PVG4</accession>
<keyword evidence="4" id="KW-0539">Nucleus</keyword>
<keyword evidence="7" id="KW-1185">Reference proteome</keyword>
<name>A0AAN7PVG4_9MYRT</name>
<proteinExistence type="predicted"/>
<evidence type="ECO:0000256" key="2">
    <source>
        <dbReference type="ARBA" id="ARBA00023015"/>
    </source>
</evidence>
<evidence type="ECO:0000256" key="3">
    <source>
        <dbReference type="ARBA" id="ARBA00023163"/>
    </source>
</evidence>
<sequence length="381" mass="42841">MSEIDSFSAEETTTGQLFQVEEWLNSLWADPPSMDTMVDTQTMETTIMGFQLPHKDKVKDNKKRKRGMDDQGNHGQGIEDITPVLPKRPRLVWTSDLHQKFLNAIEIIHQRKSHCNHEMREVVALPREILKEMQKMGENSLTREQISSHLQKHRADLKGIQESLSTKNEISTRQFSLIKPSSTTQTAAYWHAPYHFPFYCAIPDYFSNINQQLVPAMVAPTTKQFIFPRSLPIQPLKPLHTSIAEGPGHQQLRSPHMTIPCCPLGNHSSPLFGLQPCANLNNVSTGTDISDLTVEPTVSINSNGKYDQIYGFLKACIDSNTTNSTTTECATPDTQDFAASTCLNEVVRQPELEDDISWNNNLIEFEGLNGTTLQGLQPLPN</sequence>
<evidence type="ECO:0000256" key="4">
    <source>
        <dbReference type="ARBA" id="ARBA00023242"/>
    </source>
</evidence>
<organism evidence="6 7">
    <name type="scientific">Trapa incisa</name>
    <dbReference type="NCBI Taxonomy" id="236973"/>
    <lineage>
        <taxon>Eukaryota</taxon>
        <taxon>Viridiplantae</taxon>
        <taxon>Streptophyta</taxon>
        <taxon>Embryophyta</taxon>
        <taxon>Tracheophyta</taxon>
        <taxon>Spermatophyta</taxon>
        <taxon>Magnoliopsida</taxon>
        <taxon>eudicotyledons</taxon>
        <taxon>Gunneridae</taxon>
        <taxon>Pentapetalae</taxon>
        <taxon>rosids</taxon>
        <taxon>malvids</taxon>
        <taxon>Myrtales</taxon>
        <taxon>Lythraceae</taxon>
        <taxon>Trapa</taxon>
    </lineage>
</organism>
<dbReference type="InterPro" id="IPR006447">
    <property type="entry name" value="Myb_dom_plants"/>
</dbReference>
<dbReference type="GO" id="GO:0003700">
    <property type="term" value="F:DNA-binding transcription factor activity"/>
    <property type="evidence" value="ECO:0007669"/>
    <property type="project" value="InterPro"/>
</dbReference>
<keyword evidence="2" id="KW-0805">Transcription regulation</keyword>
<evidence type="ECO:0000256" key="1">
    <source>
        <dbReference type="ARBA" id="ARBA00004123"/>
    </source>
</evidence>
<comment type="caution">
    <text evidence="6">The sequence shown here is derived from an EMBL/GenBank/DDBJ whole genome shotgun (WGS) entry which is preliminary data.</text>
</comment>
<dbReference type="NCBIfam" id="TIGR01557">
    <property type="entry name" value="myb_SHAQKYF"/>
    <property type="match status" value="1"/>
</dbReference>
<evidence type="ECO:0000313" key="6">
    <source>
        <dbReference type="EMBL" id="KAK4754534.1"/>
    </source>
</evidence>
<evidence type="ECO:0000313" key="7">
    <source>
        <dbReference type="Proteomes" id="UP001345219"/>
    </source>
</evidence>
<feature type="region of interest" description="Disordered" evidence="5">
    <location>
        <begin position="54"/>
        <end position="82"/>
    </location>
</feature>
<dbReference type="InterPro" id="IPR044841">
    <property type="entry name" value="LUX/BOA-like"/>
</dbReference>
<dbReference type="GO" id="GO:0003677">
    <property type="term" value="F:DNA binding"/>
    <property type="evidence" value="ECO:0007669"/>
    <property type="project" value="InterPro"/>
</dbReference>
<comment type="subcellular location">
    <subcellularLocation>
        <location evidence="1">Nucleus</location>
    </subcellularLocation>
</comment>
<dbReference type="GO" id="GO:0005634">
    <property type="term" value="C:nucleus"/>
    <property type="evidence" value="ECO:0007669"/>
    <property type="project" value="UniProtKB-SubCell"/>
</dbReference>
<dbReference type="EMBL" id="JAXIOK010000015">
    <property type="protein sequence ID" value="KAK4754534.1"/>
    <property type="molecule type" value="Genomic_DNA"/>
</dbReference>
<dbReference type="PANTHER" id="PTHR31442">
    <property type="entry name" value="HOMEODOMAIN-LIKE SUPERFAMILY PROTEIN-RELATED"/>
    <property type="match status" value="1"/>
</dbReference>